<dbReference type="Gene3D" id="3.60.15.10">
    <property type="entry name" value="Ribonuclease Z/Hydroxyacylglutathione hydrolase-like"/>
    <property type="match status" value="1"/>
</dbReference>
<dbReference type="InterPro" id="IPR001279">
    <property type="entry name" value="Metallo-B-lactamas"/>
</dbReference>
<dbReference type="RefSeq" id="WP_004846389.1">
    <property type="nucleotide sequence ID" value="NZ_AP028249.1"/>
</dbReference>
<keyword evidence="2" id="KW-0378">Hydrolase</keyword>
<dbReference type="PANTHER" id="PTHR47619">
    <property type="entry name" value="METALLO-HYDROLASE YYCJ-RELATED"/>
    <property type="match status" value="1"/>
</dbReference>
<sequence length="265" mass="29366">MRMCSIASGSSGNCIYVGSDDTHLLVDTGISKKRIEEGLKTLELKGEDLDGILITHEHSDHIQGLGVFSRKYEIPIYATPGTIMGIKSYSGLGKMPEGLYREIRADEPFELGDMTVKPFAISHDANEPSGYRLEQGGKSVAVATDLGKYDSYTVECLRNLDAVLLEANHDIHMLEVGGYPYYLKQRILGDRGHLSNELSGRLLCDILHDNLKHIVLGHLSKENNYAKLAYETVKLEVTLADNEYKGDDLDMFVANRDTVSDIITV</sequence>
<dbReference type="SUPFAM" id="SSF56281">
    <property type="entry name" value="Metallo-hydrolase/oxidoreductase"/>
    <property type="match status" value="1"/>
</dbReference>
<dbReference type="InterPro" id="IPR036866">
    <property type="entry name" value="RibonucZ/Hydroxyglut_hydro"/>
</dbReference>
<dbReference type="PANTHER" id="PTHR47619:SF1">
    <property type="entry name" value="EXODEOXYRIBONUCLEASE WALJ"/>
    <property type="match status" value="1"/>
</dbReference>
<dbReference type="Proteomes" id="UP000095787">
    <property type="component" value="Unassembled WGS sequence"/>
</dbReference>
<evidence type="ECO:0000313" key="2">
    <source>
        <dbReference type="EMBL" id="CUO24027.1"/>
    </source>
</evidence>
<protein>
    <submittedName>
        <fullName evidence="3">MBL fold metallo-hydrolase</fullName>
    </submittedName>
    <submittedName>
        <fullName evidence="2">Putative hydrolase</fullName>
    </submittedName>
</protein>
<evidence type="ECO:0000313" key="4">
    <source>
        <dbReference type="Proteomes" id="UP000095787"/>
    </source>
</evidence>
<reference evidence="3 5" key="2">
    <citation type="journal article" date="2019" name="Science, e1252229">
        <title>Invertible promoters mediate bacterial phase variation, antibiotic resistance, and host adaptation in the gut.</title>
        <authorList>
            <person name="Jiang X."/>
            <person name="Hall A.B."/>
            <person name="Arthur T.D."/>
            <person name="Plichta D.R."/>
            <person name="Covington C.T."/>
            <person name="Poyet M."/>
            <person name="Crothers J."/>
            <person name="Moses P.L."/>
            <person name="Tolonen A.C."/>
            <person name="Vlamakis H."/>
            <person name="Alm E.J."/>
            <person name="Xavier R.J."/>
        </authorList>
    </citation>
    <scope>NUCLEOTIDE SEQUENCE [LARGE SCALE GENOMIC DNA]</scope>
    <source>
        <strain evidence="3">Aa_0143</strain>
        <strain evidence="5">aa_0143</strain>
    </source>
</reference>
<evidence type="ECO:0000313" key="3">
    <source>
        <dbReference type="EMBL" id="RYS78706.1"/>
    </source>
</evidence>
<dbReference type="InterPro" id="IPR052533">
    <property type="entry name" value="WalJ/YycJ-like"/>
</dbReference>
<evidence type="ECO:0000259" key="1">
    <source>
        <dbReference type="SMART" id="SM00849"/>
    </source>
</evidence>
<dbReference type="EMBL" id="RCYR01000023">
    <property type="protein sequence ID" value="RYS78706.1"/>
    <property type="molecule type" value="Genomic_DNA"/>
</dbReference>
<dbReference type="GeneID" id="97328545"/>
<evidence type="ECO:0000313" key="5">
    <source>
        <dbReference type="Proteomes" id="UP000292665"/>
    </source>
</evidence>
<dbReference type="GO" id="GO:0016787">
    <property type="term" value="F:hydrolase activity"/>
    <property type="evidence" value="ECO:0007669"/>
    <property type="project" value="UniProtKB-KW"/>
</dbReference>
<proteinExistence type="predicted"/>
<organism evidence="2 4">
    <name type="scientific">[Ruminococcus] torques</name>
    <dbReference type="NCBI Taxonomy" id="33039"/>
    <lineage>
        <taxon>Bacteria</taxon>
        <taxon>Bacillati</taxon>
        <taxon>Bacillota</taxon>
        <taxon>Clostridia</taxon>
        <taxon>Lachnospirales</taxon>
        <taxon>Lachnospiraceae</taxon>
        <taxon>Mediterraneibacter</taxon>
    </lineage>
</organism>
<dbReference type="EMBL" id="CYZO01000026">
    <property type="protein sequence ID" value="CUO24027.1"/>
    <property type="molecule type" value="Genomic_DNA"/>
</dbReference>
<feature type="domain" description="Metallo-beta-lactamase" evidence="1">
    <location>
        <begin position="11"/>
        <end position="186"/>
    </location>
</feature>
<reference evidence="2 4" key="1">
    <citation type="submission" date="2015-09" db="EMBL/GenBank/DDBJ databases">
        <authorList>
            <consortium name="Pathogen Informatics"/>
        </authorList>
    </citation>
    <scope>NUCLEOTIDE SEQUENCE [LARGE SCALE GENOMIC DNA]</scope>
    <source>
        <strain evidence="2 4">2789STDY5834841</strain>
    </source>
</reference>
<gene>
    <name evidence="3" type="ORF">EAI93_10795</name>
    <name evidence="2" type="ORF">ERS852456_01995</name>
</gene>
<dbReference type="Proteomes" id="UP000292665">
    <property type="component" value="Unassembled WGS sequence"/>
</dbReference>
<dbReference type="SMART" id="SM00849">
    <property type="entry name" value="Lactamase_B"/>
    <property type="match status" value="1"/>
</dbReference>
<dbReference type="AlphaFoldDB" id="A0A174DFS1"/>
<name>A0A174DFS1_9FIRM</name>
<dbReference type="Pfam" id="PF12706">
    <property type="entry name" value="Lactamase_B_2"/>
    <property type="match status" value="1"/>
</dbReference>
<accession>A0A174DFS1</accession>